<keyword evidence="2" id="KW-1185">Reference proteome</keyword>
<organism evidence="2 3">
    <name type="scientific">Plectus sambesii</name>
    <dbReference type="NCBI Taxonomy" id="2011161"/>
    <lineage>
        <taxon>Eukaryota</taxon>
        <taxon>Metazoa</taxon>
        <taxon>Ecdysozoa</taxon>
        <taxon>Nematoda</taxon>
        <taxon>Chromadorea</taxon>
        <taxon>Plectida</taxon>
        <taxon>Plectina</taxon>
        <taxon>Plectoidea</taxon>
        <taxon>Plectidae</taxon>
        <taxon>Plectus</taxon>
    </lineage>
</organism>
<reference evidence="3" key="1">
    <citation type="submission" date="2022-11" db="UniProtKB">
        <authorList>
            <consortium name="WormBaseParasite"/>
        </authorList>
    </citation>
    <scope>IDENTIFICATION</scope>
</reference>
<dbReference type="Proteomes" id="UP000887566">
    <property type="component" value="Unplaced"/>
</dbReference>
<evidence type="ECO:0000313" key="2">
    <source>
        <dbReference type="Proteomes" id="UP000887566"/>
    </source>
</evidence>
<evidence type="ECO:0000256" key="1">
    <source>
        <dbReference type="SAM" id="SignalP"/>
    </source>
</evidence>
<protein>
    <submittedName>
        <fullName evidence="3">Uncharacterized protein</fullName>
    </submittedName>
</protein>
<proteinExistence type="predicted"/>
<feature type="signal peptide" evidence="1">
    <location>
        <begin position="1"/>
        <end position="27"/>
    </location>
</feature>
<name>A0A914WMC6_9BILA</name>
<keyword evidence="1" id="KW-0732">Signal</keyword>
<evidence type="ECO:0000313" key="3">
    <source>
        <dbReference type="WBParaSite" id="PSAMB.scaffold461size50299.g6258.t1"/>
    </source>
</evidence>
<sequence>MEVVPRLSLVSFSFLFLFAAGEDYAKGNNPVVSLRLKRQGCGYGVCGPICCQQPA</sequence>
<accession>A0A914WMC6</accession>
<feature type="chain" id="PRO_5037287043" evidence="1">
    <location>
        <begin position="28"/>
        <end position="55"/>
    </location>
</feature>
<dbReference type="WBParaSite" id="PSAMB.scaffold461size50299.g6258.t1">
    <property type="protein sequence ID" value="PSAMB.scaffold461size50299.g6258.t1"/>
    <property type="gene ID" value="PSAMB.scaffold461size50299.g6258"/>
</dbReference>
<dbReference type="AlphaFoldDB" id="A0A914WMC6"/>